<evidence type="ECO:0000313" key="1">
    <source>
        <dbReference type="EMBL" id="CAN81190.1"/>
    </source>
</evidence>
<gene>
    <name evidence="1" type="ORF">VITISV_017955</name>
</gene>
<accession>A5BIP1</accession>
<dbReference type="EMBL" id="AM460771">
    <property type="protein sequence ID" value="CAN81190.1"/>
    <property type="molecule type" value="Genomic_DNA"/>
</dbReference>
<name>A5BIP1_VITVI</name>
<protein>
    <submittedName>
        <fullName evidence="1">Uncharacterized protein</fullName>
    </submittedName>
</protein>
<reference evidence="1" key="1">
    <citation type="journal article" date="2007" name="PLoS ONE">
        <title>The first genome sequence of an elite grapevine cultivar (Pinot noir Vitis vinifera L.): coping with a highly heterozygous genome.</title>
        <authorList>
            <person name="Velasco R."/>
            <person name="Zharkikh A."/>
            <person name="Troggio M."/>
            <person name="Cartwright D.A."/>
            <person name="Cestaro A."/>
            <person name="Pruss D."/>
            <person name="Pindo M."/>
            <person name="FitzGerald L.M."/>
            <person name="Vezzulli S."/>
            <person name="Reid J."/>
            <person name="Malacarne G."/>
            <person name="Iliev D."/>
            <person name="Coppola G."/>
            <person name="Wardell B."/>
            <person name="Micheletti D."/>
            <person name="Macalma T."/>
            <person name="Facci M."/>
            <person name="Mitchell J.T."/>
            <person name="Perazzolli M."/>
            <person name="Eldredge G."/>
            <person name="Gatto P."/>
            <person name="Oyzerski R."/>
            <person name="Moretto M."/>
            <person name="Gutin N."/>
            <person name="Stefanini M."/>
            <person name="Chen Y."/>
            <person name="Segala C."/>
            <person name="Davenport C."/>
            <person name="Dematte L."/>
            <person name="Mraz A."/>
            <person name="Battilana J."/>
            <person name="Stormo K."/>
            <person name="Costa F."/>
            <person name="Tao Q."/>
            <person name="Si-Ammour A."/>
            <person name="Harkins T."/>
            <person name="Lackey A."/>
            <person name="Perbost C."/>
            <person name="Taillon B."/>
            <person name="Stella A."/>
            <person name="Solovyev V."/>
            <person name="Fawcett J.A."/>
            <person name="Sterck L."/>
            <person name="Vandepoele K."/>
            <person name="Grando S.M."/>
            <person name="Toppo S."/>
            <person name="Moser C."/>
            <person name="Lanchbury J."/>
            <person name="Bogden R."/>
            <person name="Skolnick M."/>
            <person name="Sgaramella V."/>
            <person name="Bhatnagar S.K."/>
            <person name="Fontana P."/>
            <person name="Gutin A."/>
            <person name="Van de Peer Y."/>
            <person name="Salamini F."/>
            <person name="Viola R."/>
        </authorList>
    </citation>
    <scope>NUCLEOTIDE SEQUENCE</scope>
</reference>
<organism evidence="1">
    <name type="scientific">Vitis vinifera</name>
    <name type="common">Grape</name>
    <dbReference type="NCBI Taxonomy" id="29760"/>
    <lineage>
        <taxon>Eukaryota</taxon>
        <taxon>Viridiplantae</taxon>
        <taxon>Streptophyta</taxon>
        <taxon>Embryophyta</taxon>
        <taxon>Tracheophyta</taxon>
        <taxon>Spermatophyta</taxon>
        <taxon>Magnoliopsida</taxon>
        <taxon>eudicotyledons</taxon>
        <taxon>Gunneridae</taxon>
        <taxon>Pentapetalae</taxon>
        <taxon>rosids</taxon>
        <taxon>Vitales</taxon>
        <taxon>Vitaceae</taxon>
        <taxon>Viteae</taxon>
        <taxon>Vitis</taxon>
    </lineage>
</organism>
<sequence length="159" mass="17909">MVSGEPLKMCSGEPLEMCSGAAPVMVHCSCGAALLVWSTGGAGDVCVMRKQKLVMQEVDIKKTNGASERLGQVFPEYLHHKHITLDNCIEILSNRDQTRYMEPCHWAIMAEEEEEEEVVVVMMEEVVMMKEEEVVVMKEEEVVVVMVVAMEEEEEEELT</sequence>
<dbReference type="AlphaFoldDB" id="A5BIP1"/>
<proteinExistence type="predicted"/>